<organism evidence="1 2">
    <name type="scientific">Tetrahymena thermophila (strain SB210)</name>
    <dbReference type="NCBI Taxonomy" id="312017"/>
    <lineage>
        <taxon>Eukaryota</taxon>
        <taxon>Sar</taxon>
        <taxon>Alveolata</taxon>
        <taxon>Ciliophora</taxon>
        <taxon>Intramacronucleata</taxon>
        <taxon>Oligohymenophorea</taxon>
        <taxon>Hymenostomatida</taxon>
        <taxon>Tetrahymenina</taxon>
        <taxon>Tetrahymenidae</taxon>
        <taxon>Tetrahymena</taxon>
    </lineage>
</organism>
<dbReference type="Gene3D" id="2.10.220.10">
    <property type="entry name" value="Hormone Receptor, Insulin-like Growth Factor Receptor 1, Chain A, domain 2"/>
    <property type="match status" value="3"/>
</dbReference>
<dbReference type="SUPFAM" id="SSF57184">
    <property type="entry name" value="Growth factor receptor domain"/>
    <property type="match status" value="1"/>
</dbReference>
<dbReference type="EMBL" id="GG662332">
    <property type="protein sequence ID" value="EAS05732.2"/>
    <property type="molecule type" value="Genomic_DNA"/>
</dbReference>
<dbReference type="eggNOG" id="KOG3525">
    <property type="taxonomic scope" value="Eukaryota"/>
</dbReference>
<dbReference type="CDD" id="cd00064">
    <property type="entry name" value="FU"/>
    <property type="match status" value="1"/>
</dbReference>
<evidence type="ECO:0000313" key="2">
    <source>
        <dbReference type="Proteomes" id="UP000009168"/>
    </source>
</evidence>
<reference evidence="2" key="1">
    <citation type="journal article" date="2006" name="PLoS Biol.">
        <title>Macronuclear genome sequence of the ciliate Tetrahymena thermophila, a model eukaryote.</title>
        <authorList>
            <person name="Eisen J.A."/>
            <person name="Coyne R.S."/>
            <person name="Wu M."/>
            <person name="Wu D."/>
            <person name="Thiagarajan M."/>
            <person name="Wortman J.R."/>
            <person name="Badger J.H."/>
            <person name="Ren Q."/>
            <person name="Amedeo P."/>
            <person name="Jones K.M."/>
            <person name="Tallon L.J."/>
            <person name="Delcher A.L."/>
            <person name="Salzberg S.L."/>
            <person name="Silva J.C."/>
            <person name="Haas B.J."/>
            <person name="Majoros W.H."/>
            <person name="Farzad M."/>
            <person name="Carlton J.M."/>
            <person name="Smith R.K. Jr."/>
            <person name="Garg J."/>
            <person name="Pearlman R.E."/>
            <person name="Karrer K.M."/>
            <person name="Sun L."/>
            <person name="Manning G."/>
            <person name="Elde N.C."/>
            <person name="Turkewitz A.P."/>
            <person name="Asai D.J."/>
            <person name="Wilkes D.E."/>
            <person name="Wang Y."/>
            <person name="Cai H."/>
            <person name="Collins K."/>
            <person name="Stewart B.A."/>
            <person name="Lee S.R."/>
            <person name="Wilamowska K."/>
            <person name="Weinberg Z."/>
            <person name="Ruzzo W.L."/>
            <person name="Wloga D."/>
            <person name="Gaertig J."/>
            <person name="Frankel J."/>
            <person name="Tsao C.-C."/>
            <person name="Gorovsky M.A."/>
            <person name="Keeling P.J."/>
            <person name="Waller R.F."/>
            <person name="Patron N.J."/>
            <person name="Cherry J.M."/>
            <person name="Stover N.A."/>
            <person name="Krieger C.J."/>
            <person name="del Toro C."/>
            <person name="Ryder H.F."/>
            <person name="Williamson S.C."/>
            <person name="Barbeau R.A."/>
            <person name="Hamilton E.P."/>
            <person name="Orias E."/>
        </authorList>
    </citation>
    <scope>NUCLEOTIDE SEQUENCE [LARGE SCALE GENOMIC DNA]</scope>
    <source>
        <strain evidence="2">SB210</strain>
    </source>
</reference>
<dbReference type="RefSeq" id="XP_001025977.2">
    <property type="nucleotide sequence ID" value="XM_001025977.2"/>
</dbReference>
<dbReference type="InterPro" id="IPR006212">
    <property type="entry name" value="Furin_repeat"/>
</dbReference>
<evidence type="ECO:0000313" key="1">
    <source>
        <dbReference type="EMBL" id="EAS05732.2"/>
    </source>
</evidence>
<keyword evidence="2" id="KW-1185">Reference proteome</keyword>
<dbReference type="InterPro" id="IPR009030">
    <property type="entry name" value="Growth_fac_rcpt_cys_sf"/>
</dbReference>
<dbReference type="AlphaFoldDB" id="Q24D57"/>
<dbReference type="STRING" id="312017.Q24D57"/>
<dbReference type="HOGENOM" id="CLU_226198_0_0_1"/>
<accession>Q24D57</accession>
<dbReference type="KEGG" id="tet:TTHERM_01105020"/>
<proteinExistence type="predicted"/>
<dbReference type="Proteomes" id="UP000009168">
    <property type="component" value="Unassembled WGS sequence"/>
</dbReference>
<dbReference type="OrthoDB" id="286906at2759"/>
<dbReference type="InParanoid" id="Q24D57"/>
<sequence>MIMETSQNKLKLRLIQNCNSDKSCVECDQTQYLFDGQCFDISKRPDGLYCNPESRICKSCKVNQCKECDQSLKACLKCSKKYYNYKQLCYEITPQGTYCDPSSLTCQSCIEKSCLSCEISLRSCILCKNGEYLYDGQCFQNQPQYSFCVKENNFMYESIYFKCLACSKNCKTCSGINEDECLSCKPNLMMSNSTCIQNFMVYKSAISQETSEKVGNSVLEISSICLGSSIILSILEGFLLGNTDTILTTHLNTFKVPFMILTSTTFPLPIYLLLKNYAIVNPIFYLVSFNPFISLVEKSNTSYENYQFENKIVRVLLDQKYMKEASQV</sequence>
<dbReference type="SMART" id="SM00261">
    <property type="entry name" value="FU"/>
    <property type="match status" value="3"/>
</dbReference>
<protein>
    <submittedName>
        <fullName evidence="1">Uncharacterized protein</fullName>
    </submittedName>
</protein>
<gene>
    <name evidence="1" type="ORF">TTHERM_01105020</name>
</gene>
<name>Q24D57_TETTS</name>
<dbReference type="GeneID" id="7846987"/>
<dbReference type="eggNOG" id="KOG0263">
    <property type="taxonomic scope" value="Eukaryota"/>
</dbReference>